<evidence type="ECO:0000259" key="1">
    <source>
        <dbReference type="Pfam" id="PF01996"/>
    </source>
</evidence>
<sequence length="246" mass="27522">GDVVFISEKAISTALGRLVDERCVKAPWAMKLFIKIWVKGVWAYFLSKICHLRKETVEKLRAYPVELGARHKVVALRYSGVLACLKHFSEGGIDASNLPYSYVALPLDNPSIAENIRRALRADITVAIIDGDSTFKLGNMFLSTRKSYVKGVRSLGAFLTYVICRALRAEEYPTLVAVVGRKVELSWLMELARKAAMEMKSQLGRTAWDVAKHFGVSLDQVTWRMLMSAEHKPIAIAKKGLAKSDY</sequence>
<dbReference type="AlphaFoldDB" id="A0A497ERS7"/>
<feature type="domain" description="Coenzyme F420:L-glutamate ligase-like" evidence="1">
    <location>
        <begin position="1"/>
        <end position="134"/>
    </location>
</feature>
<name>A0A497ERS7_9CREN</name>
<dbReference type="SUPFAM" id="SSF144010">
    <property type="entry name" value="CofE-like"/>
    <property type="match status" value="1"/>
</dbReference>
<dbReference type="Proteomes" id="UP000272051">
    <property type="component" value="Unassembled WGS sequence"/>
</dbReference>
<dbReference type="EMBL" id="QMQX01000195">
    <property type="protein sequence ID" value="RLE49752.1"/>
    <property type="molecule type" value="Genomic_DNA"/>
</dbReference>
<protein>
    <recommendedName>
        <fullName evidence="1">Coenzyme F420:L-glutamate ligase-like domain-containing protein</fullName>
    </recommendedName>
</protein>
<dbReference type="Pfam" id="PF01996">
    <property type="entry name" value="F420_ligase"/>
    <property type="match status" value="1"/>
</dbReference>
<organism evidence="2 3">
    <name type="scientific">Thermoproteota archaeon</name>
    <dbReference type="NCBI Taxonomy" id="2056631"/>
    <lineage>
        <taxon>Archaea</taxon>
        <taxon>Thermoproteota</taxon>
    </lineage>
</organism>
<accession>A0A497ERS7</accession>
<evidence type="ECO:0000313" key="2">
    <source>
        <dbReference type="EMBL" id="RLE49752.1"/>
    </source>
</evidence>
<proteinExistence type="predicted"/>
<comment type="caution">
    <text evidence="2">The sequence shown here is derived from an EMBL/GenBank/DDBJ whole genome shotgun (WGS) entry which is preliminary data.</text>
</comment>
<gene>
    <name evidence="2" type="ORF">DRJ33_07950</name>
</gene>
<evidence type="ECO:0000313" key="3">
    <source>
        <dbReference type="Proteomes" id="UP000272051"/>
    </source>
</evidence>
<feature type="non-terminal residue" evidence="2">
    <location>
        <position position="1"/>
    </location>
</feature>
<reference evidence="2 3" key="1">
    <citation type="submission" date="2018-06" db="EMBL/GenBank/DDBJ databases">
        <title>Extensive metabolic versatility and redundancy in microbially diverse, dynamic hydrothermal sediments.</title>
        <authorList>
            <person name="Dombrowski N."/>
            <person name="Teske A."/>
            <person name="Baker B.J."/>
        </authorList>
    </citation>
    <scope>NUCLEOTIDE SEQUENCE [LARGE SCALE GENOMIC DNA]</scope>
    <source>
        <strain evidence="2">B34_G17</strain>
    </source>
</reference>
<dbReference type="InterPro" id="IPR002847">
    <property type="entry name" value="F420-0_gamma-glut_ligase-dom"/>
</dbReference>